<dbReference type="SUPFAM" id="SSF49464">
    <property type="entry name" value="Carboxypeptidase regulatory domain-like"/>
    <property type="match status" value="1"/>
</dbReference>
<dbReference type="EMBL" id="WBVO01000002">
    <property type="protein sequence ID" value="KAB2813829.1"/>
    <property type="molecule type" value="Genomic_DNA"/>
</dbReference>
<dbReference type="Gene3D" id="2.60.40.1120">
    <property type="entry name" value="Carboxypeptidase-like, regulatory domain"/>
    <property type="match status" value="1"/>
</dbReference>
<dbReference type="Gene3D" id="2.40.170.20">
    <property type="entry name" value="TonB-dependent receptor, beta-barrel domain"/>
    <property type="match status" value="1"/>
</dbReference>
<dbReference type="GO" id="GO:0009279">
    <property type="term" value="C:cell outer membrane"/>
    <property type="evidence" value="ECO:0007669"/>
    <property type="project" value="UniProtKB-SubCell"/>
</dbReference>
<protein>
    <submittedName>
        <fullName evidence="9">TonB-dependent receptor</fullName>
    </submittedName>
</protein>
<evidence type="ECO:0000256" key="7">
    <source>
        <dbReference type="PROSITE-ProRule" id="PRU01360"/>
    </source>
</evidence>
<dbReference type="Proteomes" id="UP000468650">
    <property type="component" value="Unassembled WGS sequence"/>
</dbReference>
<evidence type="ECO:0000256" key="5">
    <source>
        <dbReference type="ARBA" id="ARBA00023136"/>
    </source>
</evidence>
<keyword evidence="9" id="KW-0675">Receptor</keyword>
<keyword evidence="5 7" id="KW-0472">Membrane</keyword>
<evidence type="ECO:0000256" key="2">
    <source>
        <dbReference type="ARBA" id="ARBA00022448"/>
    </source>
</evidence>
<sequence>MKGLLSYRRSKGSSAYRRRKAKTAHVHIPCPARAKAPCLLVQFQSSLGVQSSALDFSSIHRTLFAVLIRAPMILILAILQPARQPAGGPRPMIFAALLFAVLRGKRPMIYQAHLAIAQARHALKHRAFWCNSRAALEFNPQLLISAQSIAPFSRFYTRYNVFDFSDFALTTPDDLPSTSHISLRAKSLCPPCLCVRHSTRSKLISVKSTLNKYFATFEIPRTLNNRSMKQLYSAVTLLLFSVLTTQLSAQSITGVVTDEYNEPLPGVAVVVRGTDKSDVTDFNGMYEINGLEAGSYVVNFDVLGYIEKQQGVDVAAGGAATLNVKMEPSSNELDEVIIVGYGVQRKKEVTGSIVSLDSRQLTDMPTPSFETAIQGKAPGVQVVTGSGIAGSGSVVRVRGIASISAGGDPLYVVDGIPITQDYFLKGNSGAMNNNPLASLNPEDIESVEILKDASATAIYGSRGSNGVILITTKRGANTRPGEMNFEFSTRVGVGQPTAMPNMLNSEQYIQMYEEAWFNDQALYLTNPELFSTPPPTGEPVFPGGISLAEAREVNTDWADEMTRMSVNQQYDFAVGQNGKGYNYRVGLTYDNNQSYLTQNNYQRLGARVNGDINITDKIKLGITSSVFQGLNNRVDEGWSGGLGAAMSTALPIYPIYNDDGTYFSGGNNPVRLRDLKDWQQREIRSINSAMLTYNVTDKLFLTASGSYDFMQLVEDIYEPQELIGTTHAGVAKRFPLQVRNWNVNATATYLYQAAEGHNFTFLAGTEFQERRQVNGNYFNPVDSSYTNEVTDAQGPFFTNPELLDQLELDYTNLPGSGNTFASFFGRVNYSIKDKYLFQAVVRADASSNFGPENRWGVFPSLGTGWVMSDEPFLYDNEVISFMKLKMSYGISGNAAIPNNQWRATYGQNGNYFGQPITYQLIRENPTLKWEESQIFDAALEYGFLDDRITGEIAYYYKYTTDALLSVQLPRYQGFDNYWDNLGEILNTGVEFSITARPVVTNTFSWKVDFNIAYNYNEITSIGGYSEDAVSGGTNDTRVVVGSPVGTNFLVRWSHVDPATGRPVYLDINGNETMTWTPDDRVAVGKVLPDAIGGITNSFTWNNWDLSFLFVYSLGGQVYDSSSKRQLGVVTDWNMRTEIFDRWTQPGDEATYPRLTRDPGVYGSNTPWINTDLWLHDADYLRLRNFTIGYNLPKSTIDSWGIDRFRVSFIATNVFVLTNYPGLDPEIARDFENATDRNMSVNITYLTPPQERTFSLALNVNF</sequence>
<comment type="caution">
    <text evidence="9">The sequence shown here is derived from an EMBL/GenBank/DDBJ whole genome shotgun (WGS) entry which is preliminary data.</text>
</comment>
<feature type="domain" description="TonB-dependent receptor plug" evidence="8">
    <location>
        <begin position="346"/>
        <end position="467"/>
    </location>
</feature>
<keyword evidence="2 7" id="KW-0813">Transport</keyword>
<dbReference type="InterPro" id="IPR008969">
    <property type="entry name" value="CarboxyPept-like_regulatory"/>
</dbReference>
<dbReference type="InterPro" id="IPR023996">
    <property type="entry name" value="TonB-dep_OMP_SusC/RagA"/>
</dbReference>
<dbReference type="OrthoDB" id="9768177at2"/>
<dbReference type="InterPro" id="IPR037066">
    <property type="entry name" value="Plug_dom_sf"/>
</dbReference>
<accession>A0A6N6RKS5</accession>
<evidence type="ECO:0000256" key="4">
    <source>
        <dbReference type="ARBA" id="ARBA00022692"/>
    </source>
</evidence>
<dbReference type="SUPFAM" id="SSF56935">
    <property type="entry name" value="Porins"/>
    <property type="match status" value="1"/>
</dbReference>
<comment type="similarity">
    <text evidence="7">Belongs to the TonB-dependent receptor family.</text>
</comment>
<dbReference type="Pfam" id="PF07715">
    <property type="entry name" value="Plug"/>
    <property type="match status" value="1"/>
</dbReference>
<keyword evidence="10" id="KW-1185">Reference proteome</keyword>
<dbReference type="InterPro" id="IPR023997">
    <property type="entry name" value="TonB-dep_OMP_SusC/RagA_CS"/>
</dbReference>
<evidence type="ECO:0000259" key="8">
    <source>
        <dbReference type="Pfam" id="PF07715"/>
    </source>
</evidence>
<evidence type="ECO:0000256" key="6">
    <source>
        <dbReference type="ARBA" id="ARBA00023237"/>
    </source>
</evidence>
<evidence type="ECO:0000256" key="1">
    <source>
        <dbReference type="ARBA" id="ARBA00004571"/>
    </source>
</evidence>
<dbReference type="InterPro" id="IPR039426">
    <property type="entry name" value="TonB-dep_rcpt-like"/>
</dbReference>
<dbReference type="PROSITE" id="PS52016">
    <property type="entry name" value="TONB_DEPENDENT_REC_3"/>
    <property type="match status" value="1"/>
</dbReference>
<keyword evidence="4 7" id="KW-0812">Transmembrane</keyword>
<comment type="subcellular location">
    <subcellularLocation>
        <location evidence="1 7">Cell outer membrane</location>
        <topology evidence="1 7">Multi-pass membrane protein</topology>
    </subcellularLocation>
</comment>
<reference evidence="9 10" key="1">
    <citation type="submission" date="2019-09" db="EMBL/GenBank/DDBJ databases">
        <title>Genomes of family Cryomorphaceae.</title>
        <authorList>
            <person name="Bowman J.P."/>
        </authorList>
    </citation>
    <scope>NUCLEOTIDE SEQUENCE [LARGE SCALE GENOMIC DNA]</scope>
    <source>
        <strain evidence="9 10">LMG 25704</strain>
    </source>
</reference>
<dbReference type="AlphaFoldDB" id="A0A6N6RKS5"/>
<dbReference type="NCBIfam" id="TIGR04057">
    <property type="entry name" value="SusC_RagA_signa"/>
    <property type="match status" value="1"/>
</dbReference>
<name>A0A6N6RKS5_9FLAO</name>
<dbReference type="Pfam" id="PF13715">
    <property type="entry name" value="CarbopepD_reg_2"/>
    <property type="match status" value="1"/>
</dbReference>
<dbReference type="InterPro" id="IPR036942">
    <property type="entry name" value="Beta-barrel_TonB_sf"/>
</dbReference>
<proteinExistence type="inferred from homology"/>
<evidence type="ECO:0000313" key="9">
    <source>
        <dbReference type="EMBL" id="KAB2813829.1"/>
    </source>
</evidence>
<dbReference type="InterPro" id="IPR012910">
    <property type="entry name" value="Plug_dom"/>
</dbReference>
<dbReference type="NCBIfam" id="TIGR04056">
    <property type="entry name" value="OMP_RagA_SusC"/>
    <property type="match status" value="1"/>
</dbReference>
<keyword evidence="3 7" id="KW-1134">Transmembrane beta strand</keyword>
<gene>
    <name evidence="9" type="ORF">F8C67_03865</name>
</gene>
<keyword evidence="6 7" id="KW-0998">Cell outer membrane</keyword>
<evidence type="ECO:0000313" key="10">
    <source>
        <dbReference type="Proteomes" id="UP000468650"/>
    </source>
</evidence>
<evidence type="ECO:0000256" key="3">
    <source>
        <dbReference type="ARBA" id="ARBA00022452"/>
    </source>
</evidence>
<organism evidence="9 10">
    <name type="scientific">Phaeocystidibacter luteus</name>
    <dbReference type="NCBI Taxonomy" id="911197"/>
    <lineage>
        <taxon>Bacteria</taxon>
        <taxon>Pseudomonadati</taxon>
        <taxon>Bacteroidota</taxon>
        <taxon>Flavobacteriia</taxon>
        <taxon>Flavobacteriales</taxon>
        <taxon>Phaeocystidibacteraceae</taxon>
        <taxon>Phaeocystidibacter</taxon>
    </lineage>
</organism>
<dbReference type="Gene3D" id="2.170.130.10">
    <property type="entry name" value="TonB-dependent receptor, plug domain"/>
    <property type="match status" value="1"/>
</dbReference>